<dbReference type="EMBL" id="JASPKY010000736">
    <property type="protein sequence ID" value="KAK9685957.1"/>
    <property type="molecule type" value="Genomic_DNA"/>
</dbReference>
<dbReference type="InterPro" id="IPR036116">
    <property type="entry name" value="FN3_sf"/>
</dbReference>
<comment type="caution">
    <text evidence="1">The sequence shown here is derived from an EMBL/GenBank/DDBJ whole genome shotgun (WGS) entry which is preliminary data.</text>
</comment>
<reference evidence="1 2" key="1">
    <citation type="journal article" date="2024" name="BMC Genomics">
        <title>De novo assembly and annotation of Popillia japonica's genome with initial clues to its potential as an invasive pest.</title>
        <authorList>
            <person name="Cucini C."/>
            <person name="Boschi S."/>
            <person name="Funari R."/>
            <person name="Cardaioli E."/>
            <person name="Iannotti N."/>
            <person name="Marturano G."/>
            <person name="Paoli F."/>
            <person name="Bruttini M."/>
            <person name="Carapelli A."/>
            <person name="Frati F."/>
            <person name="Nardi F."/>
        </authorList>
    </citation>
    <scope>NUCLEOTIDE SEQUENCE [LARGE SCALE GENOMIC DNA]</scope>
    <source>
        <strain evidence="1">DMR45628</strain>
    </source>
</reference>
<organism evidence="1 2">
    <name type="scientific">Popillia japonica</name>
    <name type="common">Japanese beetle</name>
    <dbReference type="NCBI Taxonomy" id="7064"/>
    <lineage>
        <taxon>Eukaryota</taxon>
        <taxon>Metazoa</taxon>
        <taxon>Ecdysozoa</taxon>
        <taxon>Arthropoda</taxon>
        <taxon>Hexapoda</taxon>
        <taxon>Insecta</taxon>
        <taxon>Pterygota</taxon>
        <taxon>Neoptera</taxon>
        <taxon>Endopterygota</taxon>
        <taxon>Coleoptera</taxon>
        <taxon>Polyphaga</taxon>
        <taxon>Scarabaeiformia</taxon>
        <taxon>Scarabaeidae</taxon>
        <taxon>Rutelinae</taxon>
        <taxon>Popillia</taxon>
    </lineage>
</organism>
<name>A0AAW1I9T3_POPJA</name>
<evidence type="ECO:0000313" key="1">
    <source>
        <dbReference type="EMBL" id="KAK9685957.1"/>
    </source>
</evidence>
<feature type="non-terminal residue" evidence="1">
    <location>
        <position position="1"/>
    </location>
</feature>
<gene>
    <name evidence="1" type="ORF">QE152_g37535</name>
</gene>
<sequence>PKVTNLKVEKSTDGESVDVSWDAFHNLNCEVEYKIVQKINGQETAVPNTSSNRHSVDFNFCVDYEFTITPVVGTTEYDSVTSVPFREDPTVIDVAENVRIETGMIKWEVPSGYEECSLSYVVRTSSDNAPPVNHDADNTEFALAGILYCFKLDIFVIAVYDDISSESTEAVTVEEDLSIDVKIDPSSLTNRVAVTWTPHEKQVQCDIEYTASSSIAGIEDQIAAVGEDIVYLDIAYCTSDTITVRATTSIAGVVLIGSDSYEPIPPVAMGEVQQIETEPVDEDSFRLTWSPPPYVDRCELIYTVTVNVPSNPSYDDSCEDTTEAECTLQEACDIMDINIRTDYVHDTEVFFATPYRYTCDTNIRVILTQER</sequence>
<dbReference type="Proteomes" id="UP001458880">
    <property type="component" value="Unassembled WGS sequence"/>
</dbReference>
<accession>A0AAW1I9T3</accession>
<protein>
    <submittedName>
        <fullName evidence="1">Uncharacterized protein</fullName>
    </submittedName>
</protein>
<dbReference type="SUPFAM" id="SSF49265">
    <property type="entry name" value="Fibronectin type III"/>
    <property type="match status" value="2"/>
</dbReference>
<proteinExistence type="predicted"/>
<evidence type="ECO:0000313" key="2">
    <source>
        <dbReference type="Proteomes" id="UP001458880"/>
    </source>
</evidence>
<dbReference type="AlphaFoldDB" id="A0AAW1I9T3"/>
<keyword evidence="2" id="KW-1185">Reference proteome</keyword>